<keyword evidence="4" id="KW-1185">Reference proteome</keyword>
<reference evidence="3 4" key="1">
    <citation type="submission" date="2022-05" db="EMBL/GenBank/DDBJ databases">
        <title>Novel Pseudomonas spp. Isolated from a Rainbow Trout Aquaculture Facility.</title>
        <authorList>
            <person name="Testerman T."/>
            <person name="Graf J."/>
        </authorList>
    </citation>
    <scope>NUCLEOTIDE SEQUENCE [LARGE SCALE GENOMIC DNA]</scope>
    <source>
        <strain evidence="3 4">ID681</strain>
    </source>
</reference>
<evidence type="ECO:0000259" key="1">
    <source>
        <dbReference type="Pfam" id="PF00501"/>
    </source>
</evidence>
<feature type="domain" description="AMP-dependent synthetase/ligase" evidence="1">
    <location>
        <begin position="105"/>
        <end position="276"/>
    </location>
</feature>
<gene>
    <name evidence="3" type="ORF">M5G11_10525</name>
</gene>
<organism evidence="3 4">
    <name type="scientific">Pseudomonas fontis</name>
    <dbReference type="NCBI Taxonomy" id="2942633"/>
    <lineage>
        <taxon>Bacteria</taxon>
        <taxon>Pseudomonadati</taxon>
        <taxon>Pseudomonadota</taxon>
        <taxon>Gammaproteobacteria</taxon>
        <taxon>Pseudomonadales</taxon>
        <taxon>Pseudomonadaceae</taxon>
        <taxon>Pseudomonas</taxon>
    </lineage>
</organism>
<protein>
    <submittedName>
        <fullName evidence="3">Acyl-CoA synthetase family protein</fullName>
    </submittedName>
</protein>
<dbReference type="Gene3D" id="3.10.129.10">
    <property type="entry name" value="Hotdog Thioesterase"/>
    <property type="match status" value="1"/>
</dbReference>
<dbReference type="InterPro" id="IPR054545">
    <property type="entry name" value="ApeI-like"/>
</dbReference>
<dbReference type="Pfam" id="PF22818">
    <property type="entry name" value="ApeI-like"/>
    <property type="match status" value="1"/>
</dbReference>
<proteinExistence type="predicted"/>
<evidence type="ECO:0000313" key="4">
    <source>
        <dbReference type="Proteomes" id="UP001148203"/>
    </source>
</evidence>
<evidence type="ECO:0000259" key="2">
    <source>
        <dbReference type="Pfam" id="PF22818"/>
    </source>
</evidence>
<dbReference type="Pfam" id="PF00501">
    <property type="entry name" value="AMP-binding"/>
    <property type="match status" value="1"/>
</dbReference>
<feature type="domain" description="ApeI dehydratase-like" evidence="2">
    <location>
        <begin position="452"/>
        <end position="550"/>
    </location>
</feature>
<dbReference type="PANTHER" id="PTHR45398">
    <property type="match status" value="1"/>
</dbReference>
<dbReference type="InterPro" id="IPR042099">
    <property type="entry name" value="ANL_N_sf"/>
</dbReference>
<dbReference type="Proteomes" id="UP001148203">
    <property type="component" value="Unassembled WGS sequence"/>
</dbReference>
<dbReference type="Gene3D" id="3.40.50.12780">
    <property type="entry name" value="N-terminal domain of ligase-like"/>
    <property type="match status" value="1"/>
</dbReference>
<dbReference type="Gene3D" id="3.30.300.30">
    <property type="match status" value="1"/>
</dbReference>
<dbReference type="PANTHER" id="PTHR45398:SF1">
    <property type="entry name" value="ENZYME, PUTATIVE (JCVI)-RELATED"/>
    <property type="match status" value="1"/>
</dbReference>
<dbReference type="InterPro" id="IPR029069">
    <property type="entry name" value="HotDog_dom_sf"/>
</dbReference>
<dbReference type="InterPro" id="IPR045851">
    <property type="entry name" value="AMP-bd_C_sf"/>
</dbReference>
<dbReference type="CDD" id="cd00493">
    <property type="entry name" value="FabA_FabZ"/>
    <property type="match status" value="1"/>
</dbReference>
<comment type="caution">
    <text evidence="3">The sequence shown here is derived from an EMBL/GenBank/DDBJ whole genome shotgun (WGS) entry which is preliminary data.</text>
</comment>
<sequence>MKWINLEHLLLPTIAPRALTAAPALDHAGLCAQALQLAAGLQQRKVRRLAVHLEDAGQLAVALLGAWRAGAHVLLPADLQAQTRQRWQGEVDLWLSDQAQDCTLEELCQAALPPAALELDTPCLSLCTSGSSGEPKRIDKTLRQLANEVLALEALWGQDLGAACIIGSIATQHIYGLLFRVLWPLCAGRTFVRKQLPFPEDLQRASREQPAFAWVASPALLKRMGDNLDWPALSQVRKVFSSGGELPADAANALQQRLQQWPVEILGSSETGGIAWRQGSSLWQPFAEVQLSQDAYGALRIASPYLPAGHIEQSMDAVEFVGTRFRLLGRLDRIVKLEEKRISLPMLERALLEHAWVEDARLGVVQENRASLGALLVLSPAGLHALRNQGRRAVTEALRSHLSEHCEALALPRRWRLLRQLPYNAQGKLPQSEVEALLLAPRPQGPEVLSQTQVDNQLQLQLLVSPDLAYFNGHFPQTPVLPGVVQIDWAIALAQPLLDQPRRFAGMEVLKFQQLARPGDTLALTLRFDAERGKLYFTYLNADAACSSGRIVLEVAGA</sequence>
<name>A0ABT5NS30_9PSED</name>
<dbReference type="InterPro" id="IPR000873">
    <property type="entry name" value="AMP-dep_synth/lig_dom"/>
</dbReference>
<dbReference type="SUPFAM" id="SSF54637">
    <property type="entry name" value="Thioesterase/thiol ester dehydrase-isomerase"/>
    <property type="match status" value="1"/>
</dbReference>
<accession>A0ABT5NS30</accession>
<evidence type="ECO:0000313" key="3">
    <source>
        <dbReference type="EMBL" id="MDD0990971.1"/>
    </source>
</evidence>
<dbReference type="RefSeq" id="WP_273909991.1">
    <property type="nucleotide sequence ID" value="NZ_JAMDGX010000020.1"/>
</dbReference>
<dbReference type="SUPFAM" id="SSF56801">
    <property type="entry name" value="Acetyl-CoA synthetase-like"/>
    <property type="match status" value="1"/>
</dbReference>
<dbReference type="EMBL" id="JAMDGY010000024">
    <property type="protein sequence ID" value="MDD0990971.1"/>
    <property type="molecule type" value="Genomic_DNA"/>
</dbReference>